<dbReference type="InterPro" id="IPR001849">
    <property type="entry name" value="PH_domain"/>
</dbReference>
<feature type="domain" description="PH" evidence="1">
    <location>
        <begin position="206"/>
        <end position="311"/>
    </location>
</feature>
<dbReference type="Gene3D" id="2.30.29.30">
    <property type="entry name" value="Pleckstrin-homology domain (PH domain)/Phosphotyrosine-binding domain (PTB)"/>
    <property type="match status" value="1"/>
</dbReference>
<dbReference type="Proteomes" id="UP000807504">
    <property type="component" value="Unassembled WGS sequence"/>
</dbReference>
<dbReference type="PANTHER" id="PTHR47056">
    <property type="entry name" value="RHO GUANINE NUCLEOTIDE EXCHANGE FACTOR 39"/>
    <property type="match status" value="1"/>
</dbReference>
<dbReference type="InterPro" id="IPR011993">
    <property type="entry name" value="PH-like_dom_sf"/>
</dbReference>
<proteinExistence type="predicted"/>
<dbReference type="SMART" id="SM00233">
    <property type="entry name" value="PH"/>
    <property type="match status" value="1"/>
</dbReference>
<dbReference type="EMBL" id="JABXBU010002231">
    <property type="protein sequence ID" value="KAF8764166.1"/>
    <property type="molecule type" value="Genomic_DNA"/>
</dbReference>
<sequence length="348" mass="39815">MTPFSAEGCDFGKELETSVSVCGKESISLLQNDQIFITQLNQLHKLILLPVLRTRIPNSENIIQDLHKIISSHQSIYSGIISGECSLISAGKELSSHLHKWAMYCKMIHMEINELKKICEFKENEFTTSDFFESPTSLISKFEEIFQNLCDAVPENEDYKDILESIQYTFDDVIFKASLPNNALRLLQIQRLLIDRQPRILNPSRILLKEGCLYKVNYKSNKTKKLAFILFDDALLICKIQNKSFEWHVKDSLKCCALLPLHACSVNFASGTPSVKGNLFKVKCWNISYLLMSKVPGDAQSWIQALQSAIRRYKGSFKETTPYVVIKKNRKKDSGLFSNGYLVYMRKA</sequence>
<dbReference type="InterPro" id="IPR042987">
    <property type="entry name" value="ARHGEF39"/>
</dbReference>
<reference evidence="2" key="2">
    <citation type="submission" date="2020-06" db="EMBL/GenBank/DDBJ databases">
        <authorList>
            <person name="Sheffer M."/>
        </authorList>
    </citation>
    <scope>NUCLEOTIDE SEQUENCE</scope>
</reference>
<gene>
    <name evidence="2" type="ORF">HNY73_022271</name>
</gene>
<dbReference type="Pfam" id="PF00169">
    <property type="entry name" value="PH"/>
    <property type="match status" value="1"/>
</dbReference>
<evidence type="ECO:0000259" key="1">
    <source>
        <dbReference type="PROSITE" id="PS50003"/>
    </source>
</evidence>
<name>A0A8T0E1C4_ARGBR</name>
<keyword evidence="3" id="KW-1185">Reference proteome</keyword>
<dbReference type="GO" id="GO:0030335">
    <property type="term" value="P:positive regulation of cell migration"/>
    <property type="evidence" value="ECO:0007669"/>
    <property type="project" value="TreeGrafter"/>
</dbReference>
<dbReference type="PANTHER" id="PTHR47056:SF1">
    <property type="entry name" value="RHO GUANINE NUCLEOTIDE EXCHANGE FACTOR 39"/>
    <property type="match status" value="1"/>
</dbReference>
<dbReference type="SUPFAM" id="SSF48065">
    <property type="entry name" value="DBL homology domain (DH-domain)"/>
    <property type="match status" value="1"/>
</dbReference>
<dbReference type="SUPFAM" id="SSF50729">
    <property type="entry name" value="PH domain-like"/>
    <property type="match status" value="1"/>
</dbReference>
<dbReference type="InterPro" id="IPR035899">
    <property type="entry name" value="DBL_dom_sf"/>
</dbReference>
<evidence type="ECO:0000313" key="3">
    <source>
        <dbReference type="Proteomes" id="UP000807504"/>
    </source>
</evidence>
<protein>
    <recommendedName>
        <fullName evidence="1">PH domain-containing protein</fullName>
    </recommendedName>
</protein>
<dbReference type="PROSITE" id="PS50003">
    <property type="entry name" value="PH_DOMAIN"/>
    <property type="match status" value="1"/>
</dbReference>
<organism evidence="2 3">
    <name type="scientific">Argiope bruennichi</name>
    <name type="common">Wasp spider</name>
    <name type="synonym">Aranea bruennichi</name>
    <dbReference type="NCBI Taxonomy" id="94029"/>
    <lineage>
        <taxon>Eukaryota</taxon>
        <taxon>Metazoa</taxon>
        <taxon>Ecdysozoa</taxon>
        <taxon>Arthropoda</taxon>
        <taxon>Chelicerata</taxon>
        <taxon>Arachnida</taxon>
        <taxon>Araneae</taxon>
        <taxon>Araneomorphae</taxon>
        <taxon>Entelegynae</taxon>
        <taxon>Araneoidea</taxon>
        <taxon>Araneidae</taxon>
        <taxon>Argiope</taxon>
    </lineage>
</organism>
<reference evidence="2" key="1">
    <citation type="journal article" date="2020" name="bioRxiv">
        <title>Chromosome-level reference genome of the European wasp spider Argiope bruennichi: a resource for studies on range expansion and evolutionary adaptation.</title>
        <authorList>
            <person name="Sheffer M.M."/>
            <person name="Hoppe A."/>
            <person name="Krehenwinkel H."/>
            <person name="Uhl G."/>
            <person name="Kuss A.W."/>
            <person name="Jensen L."/>
            <person name="Jensen C."/>
            <person name="Gillespie R.G."/>
            <person name="Hoff K.J."/>
            <person name="Prost S."/>
        </authorList>
    </citation>
    <scope>NUCLEOTIDE SEQUENCE</scope>
</reference>
<evidence type="ECO:0000313" key="2">
    <source>
        <dbReference type="EMBL" id="KAF8764166.1"/>
    </source>
</evidence>
<dbReference type="GO" id="GO:0005886">
    <property type="term" value="C:plasma membrane"/>
    <property type="evidence" value="ECO:0007669"/>
    <property type="project" value="TreeGrafter"/>
</dbReference>
<comment type="caution">
    <text evidence="2">The sequence shown here is derived from an EMBL/GenBank/DDBJ whole genome shotgun (WGS) entry which is preliminary data.</text>
</comment>
<accession>A0A8T0E1C4</accession>
<dbReference type="AlphaFoldDB" id="A0A8T0E1C4"/>